<evidence type="ECO:0000313" key="2">
    <source>
        <dbReference type="Proteomes" id="UP000450161"/>
    </source>
</evidence>
<sequence length="339" mass="39153">MKTKIVYCIVSNDKDIYLEQAWVSIYTLRKHNPDADVILLVDKGTESTLTGKRGGIRELVTEVVAVDTPDGYNAMQRSRYLKTNFRQFIAGDLLFIDADTVIGGSLAGIDNIDAEIACVPDGHRSFRELSGTDTDIIRHRISSTFGKMDFDDDFYFNSGIIFVKDTPRTHAFFADWYETWKFSAFEKGMSLDQPALFVTNKKNGHLIKELAGEYNCQVADSLKYFYGGLILHFFNVSLPMLSSELSVFYDDCFYRKLKEYGGVAHEMKDVLDDKSRWFNLQTNMVDSSHYVFLSSYVGEKIYKSYIENTIPYKLNEWFCAYKVMLKNYTRQLMHLFCRK</sequence>
<dbReference type="Gene3D" id="3.90.550.10">
    <property type="entry name" value="Spore Coat Polysaccharide Biosynthesis Protein SpsA, Chain A"/>
    <property type="match status" value="1"/>
</dbReference>
<comment type="caution">
    <text evidence="1">The sequence shown here is derived from an EMBL/GenBank/DDBJ whole genome shotgun (WGS) entry which is preliminary data.</text>
</comment>
<accession>A0A6I2TV99</accession>
<dbReference type="SUPFAM" id="SSF53448">
    <property type="entry name" value="Nucleotide-diphospho-sugar transferases"/>
    <property type="match status" value="1"/>
</dbReference>
<gene>
    <name evidence="1" type="ORF">FYJ72_03180</name>
</gene>
<name>A0A6I2TV99_9BACT</name>
<dbReference type="InterPro" id="IPR029044">
    <property type="entry name" value="Nucleotide-diphossugar_trans"/>
</dbReference>
<organism evidence="1 2">
    <name type="scientific">Segatella copri</name>
    <dbReference type="NCBI Taxonomy" id="165179"/>
    <lineage>
        <taxon>Bacteria</taxon>
        <taxon>Pseudomonadati</taxon>
        <taxon>Bacteroidota</taxon>
        <taxon>Bacteroidia</taxon>
        <taxon>Bacteroidales</taxon>
        <taxon>Prevotellaceae</taxon>
        <taxon>Segatella</taxon>
    </lineage>
</organism>
<dbReference type="RefSeq" id="WP_154480383.1">
    <property type="nucleotide sequence ID" value="NZ_VUNF01000003.1"/>
</dbReference>
<reference evidence="1 2" key="1">
    <citation type="submission" date="2019-08" db="EMBL/GenBank/DDBJ databases">
        <title>In-depth cultivation of the pig gut microbiome towards novel bacterial diversity and tailored functional studies.</title>
        <authorList>
            <person name="Wylensek D."/>
            <person name="Hitch T.C.A."/>
            <person name="Clavel T."/>
        </authorList>
    </citation>
    <scope>NUCLEOTIDE SEQUENCE [LARGE SCALE GENOMIC DNA]</scope>
    <source>
        <strain evidence="1 2">LKV-178-WT-2C</strain>
    </source>
</reference>
<protein>
    <recommendedName>
        <fullName evidence="3">Glycosyltransferase family 8 protein</fullName>
    </recommendedName>
</protein>
<dbReference type="EMBL" id="VUNF01000003">
    <property type="protein sequence ID" value="MST76712.1"/>
    <property type="molecule type" value="Genomic_DNA"/>
</dbReference>
<dbReference type="AlphaFoldDB" id="A0A6I2TV99"/>
<evidence type="ECO:0000313" key="1">
    <source>
        <dbReference type="EMBL" id="MST76712.1"/>
    </source>
</evidence>
<dbReference type="Proteomes" id="UP000450161">
    <property type="component" value="Unassembled WGS sequence"/>
</dbReference>
<proteinExistence type="predicted"/>
<evidence type="ECO:0008006" key="3">
    <source>
        <dbReference type="Google" id="ProtNLM"/>
    </source>
</evidence>